<comment type="similarity">
    <text evidence="1">Belongs to the universal stress protein A family.</text>
</comment>
<dbReference type="eggNOG" id="COG0589">
    <property type="taxonomic scope" value="Bacteria"/>
</dbReference>
<feature type="domain" description="UspA" evidence="4">
    <location>
        <begin position="138"/>
        <end position="265"/>
    </location>
</feature>
<keyword evidence="3" id="KW-0812">Transmembrane</keyword>
<keyword evidence="6" id="KW-1185">Reference proteome</keyword>
<feature type="transmembrane region" description="Helical" evidence="3">
    <location>
        <begin position="91"/>
        <end position="109"/>
    </location>
</feature>
<dbReference type="Gene3D" id="3.40.50.620">
    <property type="entry name" value="HUPs"/>
    <property type="match status" value="1"/>
</dbReference>
<keyword evidence="3" id="KW-0472">Membrane</keyword>
<protein>
    <submittedName>
        <fullName evidence="5">Universal stress protein UspA-like protein</fullName>
    </submittedName>
</protein>
<evidence type="ECO:0000259" key="4">
    <source>
        <dbReference type="Pfam" id="PF00582"/>
    </source>
</evidence>
<dbReference type="InterPro" id="IPR006016">
    <property type="entry name" value="UspA"/>
</dbReference>
<accession>I0V4K9</accession>
<sequence>MGQEDHHAPGVGVPPRGPAWPPEVSCTPSQRDAITRTWTFQGTVISGAQRPVCRGPIVVGMDPGLILIFAVVWAATGLATGLWMMRRGHDARWLVISVAMGPLFVPIALERVERRPRLAASGPGGIPAADPERLREPRVLIGVDGSPESEEALATALHLFGSKFETLVLAEVVSYDATGHEGRAADAAFDDAMGRLTATAARLGDAVPASFEVLAGAPGASLRRFAKEQDMDLLIVGRRGRGLARLLGSVSADVVAHSSVPVLVVGPVSTSMPKTETRDAPGQNQ</sequence>
<keyword evidence="3" id="KW-1133">Transmembrane helix</keyword>
<name>I0V4K9_9PSEU</name>
<feature type="transmembrane region" description="Helical" evidence="3">
    <location>
        <begin position="64"/>
        <end position="85"/>
    </location>
</feature>
<dbReference type="InterPro" id="IPR014729">
    <property type="entry name" value="Rossmann-like_a/b/a_fold"/>
</dbReference>
<dbReference type="CDD" id="cd00293">
    <property type="entry name" value="USP-like"/>
    <property type="match status" value="1"/>
</dbReference>
<dbReference type="PANTHER" id="PTHR46268">
    <property type="entry name" value="STRESS RESPONSE PROTEIN NHAX"/>
    <property type="match status" value="1"/>
</dbReference>
<dbReference type="STRING" id="882086.SacxiDRAFT_2847"/>
<evidence type="ECO:0000256" key="3">
    <source>
        <dbReference type="SAM" id="Phobius"/>
    </source>
</evidence>
<proteinExistence type="inferred from homology"/>
<dbReference type="InterPro" id="IPR006015">
    <property type="entry name" value="Universal_stress_UspA"/>
</dbReference>
<gene>
    <name evidence="5" type="ORF">SacxiDRAFT_2847</name>
</gene>
<evidence type="ECO:0000313" key="5">
    <source>
        <dbReference type="EMBL" id="EID55062.1"/>
    </source>
</evidence>
<dbReference type="Pfam" id="PF00582">
    <property type="entry name" value="Usp"/>
    <property type="match status" value="1"/>
</dbReference>
<dbReference type="PANTHER" id="PTHR46268:SF6">
    <property type="entry name" value="UNIVERSAL STRESS PROTEIN UP12"/>
    <property type="match status" value="1"/>
</dbReference>
<reference evidence="5 6" key="1">
    <citation type="submission" date="2012-01" db="EMBL/GenBank/DDBJ databases">
        <title>Improved High-Quality Draft sequence of Saccharomonospora xinjiangensis XJ-54.</title>
        <authorList>
            <consortium name="US DOE Joint Genome Institute"/>
            <person name="Lucas S."/>
            <person name="Han J."/>
            <person name="Lapidus A."/>
            <person name="Cheng J.-F."/>
            <person name="Goodwin L."/>
            <person name="Pitluck S."/>
            <person name="Peters L."/>
            <person name="Mikhailova N."/>
            <person name="Teshima H."/>
            <person name="Detter J.C."/>
            <person name="Han C."/>
            <person name="Tapia R."/>
            <person name="Land M."/>
            <person name="Hauser L."/>
            <person name="Kyrpides N."/>
            <person name="Ivanova N."/>
            <person name="Pagani I."/>
            <person name="Brambilla E.-M."/>
            <person name="Klenk H.-P."/>
            <person name="Woyke T."/>
        </authorList>
    </citation>
    <scope>NUCLEOTIDE SEQUENCE [LARGE SCALE GENOMIC DNA]</scope>
    <source>
        <strain evidence="5 6">XJ-54</strain>
    </source>
</reference>
<dbReference type="SUPFAM" id="SSF52402">
    <property type="entry name" value="Adenine nucleotide alpha hydrolases-like"/>
    <property type="match status" value="1"/>
</dbReference>
<evidence type="ECO:0000313" key="6">
    <source>
        <dbReference type="Proteomes" id="UP000004691"/>
    </source>
</evidence>
<feature type="region of interest" description="Disordered" evidence="2">
    <location>
        <begin position="1"/>
        <end position="28"/>
    </location>
</feature>
<dbReference type="AlphaFoldDB" id="I0V4K9"/>
<evidence type="ECO:0000256" key="2">
    <source>
        <dbReference type="SAM" id="MobiDB-lite"/>
    </source>
</evidence>
<dbReference type="PRINTS" id="PR01438">
    <property type="entry name" value="UNVRSLSTRESS"/>
</dbReference>
<evidence type="ECO:0000256" key="1">
    <source>
        <dbReference type="ARBA" id="ARBA00008791"/>
    </source>
</evidence>
<dbReference type="EMBL" id="JH636049">
    <property type="protein sequence ID" value="EID55062.1"/>
    <property type="molecule type" value="Genomic_DNA"/>
</dbReference>
<dbReference type="HOGENOM" id="CLU_085062_0_0_11"/>
<organism evidence="5 6">
    <name type="scientific">Saccharomonospora xinjiangensis XJ-54</name>
    <dbReference type="NCBI Taxonomy" id="882086"/>
    <lineage>
        <taxon>Bacteria</taxon>
        <taxon>Bacillati</taxon>
        <taxon>Actinomycetota</taxon>
        <taxon>Actinomycetes</taxon>
        <taxon>Pseudonocardiales</taxon>
        <taxon>Pseudonocardiaceae</taxon>
        <taxon>Saccharomonospora</taxon>
    </lineage>
</organism>
<dbReference type="Proteomes" id="UP000004691">
    <property type="component" value="Unassembled WGS sequence"/>
</dbReference>